<dbReference type="EMBL" id="UGHF01000001">
    <property type="protein sequence ID" value="STO59380.1"/>
    <property type="molecule type" value="Genomic_DNA"/>
</dbReference>
<dbReference type="Pfam" id="PF04077">
    <property type="entry name" value="DsrH"/>
    <property type="match status" value="1"/>
</dbReference>
<evidence type="ECO:0000313" key="4">
    <source>
        <dbReference type="Proteomes" id="UP000254496"/>
    </source>
</evidence>
<reference evidence="3 4" key="1">
    <citation type="submission" date="2018-06" db="EMBL/GenBank/DDBJ databases">
        <authorList>
            <consortium name="Pathogen Informatics"/>
            <person name="Doyle S."/>
        </authorList>
    </citation>
    <scope>NUCLEOTIDE SEQUENCE [LARGE SCALE GENOMIC DNA]</scope>
    <source>
        <strain evidence="1 3">NCTC1659</strain>
        <strain evidence="2 4">NCTC8540</strain>
    </source>
</reference>
<dbReference type="Proteomes" id="UP000254496">
    <property type="component" value="Unassembled WGS sequence"/>
</dbReference>
<dbReference type="AlphaFoldDB" id="A0A1V4AYU3"/>
<dbReference type="GO" id="GO:0005737">
    <property type="term" value="C:cytoplasm"/>
    <property type="evidence" value="ECO:0007669"/>
    <property type="project" value="InterPro"/>
</dbReference>
<dbReference type="InterPro" id="IPR027396">
    <property type="entry name" value="DsrEFH-like"/>
</dbReference>
<dbReference type="GO" id="GO:0002143">
    <property type="term" value="P:tRNA wobble position uridine thiolation"/>
    <property type="evidence" value="ECO:0007669"/>
    <property type="project" value="InterPro"/>
</dbReference>
<dbReference type="SUPFAM" id="SSF75169">
    <property type="entry name" value="DsrEFH-like"/>
    <property type="match status" value="1"/>
</dbReference>
<sequence>MLYTFSQSTYNTEELAGYLNQITSQDALVLWQDAVLLPLKHPQLFNNLNVPVMLLQIDVEARNLTEKLASTLANSQLISLQELVNVTTQFHPQFAL</sequence>
<evidence type="ECO:0000313" key="1">
    <source>
        <dbReference type="EMBL" id="STO59380.1"/>
    </source>
</evidence>
<protein>
    <submittedName>
        <fullName evidence="1">Sulfur relay protein TusB/DsrH</fullName>
    </submittedName>
</protein>
<dbReference type="STRING" id="733.B0186_10290"/>
<dbReference type="Gene3D" id="3.40.1260.10">
    <property type="entry name" value="DsrEFH-like"/>
    <property type="match status" value="1"/>
</dbReference>
<gene>
    <name evidence="1" type="ORF">NCTC1659_00629</name>
    <name evidence="2" type="ORF">NCTC8540_01641</name>
</gene>
<keyword evidence="3" id="KW-1185">Reference proteome</keyword>
<accession>A0A1V4AYU3</accession>
<name>A0A1V4AYU3_9PAST</name>
<dbReference type="EMBL" id="UGHJ01000001">
    <property type="protein sequence ID" value="STO69117.1"/>
    <property type="molecule type" value="Genomic_DNA"/>
</dbReference>
<dbReference type="Proteomes" id="UP000254329">
    <property type="component" value="Unassembled WGS sequence"/>
</dbReference>
<dbReference type="RefSeq" id="WP_078219276.1">
    <property type="nucleotide sequence ID" value="NZ_MUXZ01000042.1"/>
</dbReference>
<organism evidence="1 3">
    <name type="scientific">Canicola haemoglobinophilus</name>
    <dbReference type="NCBI Taxonomy" id="733"/>
    <lineage>
        <taxon>Bacteria</taxon>
        <taxon>Pseudomonadati</taxon>
        <taxon>Pseudomonadota</taxon>
        <taxon>Gammaproteobacteria</taxon>
        <taxon>Pasteurellales</taxon>
        <taxon>Pasteurellaceae</taxon>
        <taxon>Canicola</taxon>
    </lineage>
</organism>
<dbReference type="InterPro" id="IPR007215">
    <property type="entry name" value="Sulphur_relay_TusB/DsrH"/>
</dbReference>
<evidence type="ECO:0000313" key="2">
    <source>
        <dbReference type="EMBL" id="STO69117.1"/>
    </source>
</evidence>
<proteinExistence type="predicted"/>
<evidence type="ECO:0000313" key="3">
    <source>
        <dbReference type="Proteomes" id="UP000254329"/>
    </source>
</evidence>
<dbReference type="OrthoDB" id="7064722at2"/>